<organism evidence="1">
    <name type="scientific">marine sediment metagenome</name>
    <dbReference type="NCBI Taxonomy" id="412755"/>
    <lineage>
        <taxon>unclassified sequences</taxon>
        <taxon>metagenomes</taxon>
        <taxon>ecological metagenomes</taxon>
    </lineage>
</organism>
<evidence type="ECO:0000313" key="1">
    <source>
        <dbReference type="EMBL" id="KKK54135.1"/>
    </source>
</evidence>
<dbReference type="AlphaFoldDB" id="A0A0F8X022"/>
<proteinExistence type="predicted"/>
<sequence>MSEKKKESIENIILDFLRERLINTIYKCYKKIPKIPNEQIYYECLETIWNSDNTFIKKRVRLLESYGYTPNNIFPIKVVPPSHKLVKLPMEILSLEDLRYKFETFEDVNIIDKKISELIQWENIIHKRDYKQAKKLLKVEEKTKDMKEVIRKFGKDFTLEKGLEFYLKKLGLKSEKIIEKIEFI</sequence>
<dbReference type="EMBL" id="LAZR01066154">
    <property type="protein sequence ID" value="KKK54135.1"/>
    <property type="molecule type" value="Genomic_DNA"/>
</dbReference>
<reference evidence="1" key="1">
    <citation type="journal article" date="2015" name="Nature">
        <title>Complex archaea that bridge the gap between prokaryotes and eukaryotes.</title>
        <authorList>
            <person name="Spang A."/>
            <person name="Saw J.H."/>
            <person name="Jorgensen S.L."/>
            <person name="Zaremba-Niedzwiedzka K."/>
            <person name="Martijn J."/>
            <person name="Lind A.E."/>
            <person name="van Eijk R."/>
            <person name="Schleper C."/>
            <person name="Guy L."/>
            <person name="Ettema T.J."/>
        </authorList>
    </citation>
    <scope>NUCLEOTIDE SEQUENCE</scope>
</reference>
<gene>
    <name evidence="1" type="ORF">LCGC14_3087780</name>
</gene>
<name>A0A0F8X022_9ZZZZ</name>
<comment type="caution">
    <text evidence="1">The sequence shown here is derived from an EMBL/GenBank/DDBJ whole genome shotgun (WGS) entry which is preliminary data.</text>
</comment>
<accession>A0A0F8X022</accession>
<protein>
    <submittedName>
        <fullName evidence="1">Uncharacterized protein</fullName>
    </submittedName>
</protein>